<evidence type="ECO:0000256" key="7">
    <source>
        <dbReference type="ARBA" id="ARBA00022779"/>
    </source>
</evidence>
<feature type="transmembrane region" description="Helical" evidence="10">
    <location>
        <begin position="25"/>
        <end position="48"/>
    </location>
</feature>
<dbReference type="GO" id="GO:0006935">
    <property type="term" value="P:chemotaxis"/>
    <property type="evidence" value="ECO:0007669"/>
    <property type="project" value="UniProtKB-KW"/>
</dbReference>
<evidence type="ECO:0000313" key="11">
    <source>
        <dbReference type="EMBL" id="KUK36175.1"/>
    </source>
</evidence>
<name>A0A117LB77_9THEO</name>
<evidence type="ECO:0000256" key="5">
    <source>
        <dbReference type="ARBA" id="ARBA00022500"/>
    </source>
</evidence>
<keyword evidence="9 10" id="KW-0472">Membrane</keyword>
<proteinExistence type="inferred from homology"/>
<evidence type="ECO:0000256" key="4">
    <source>
        <dbReference type="ARBA" id="ARBA00022475"/>
    </source>
</evidence>
<accession>A0A117LB77</accession>
<comment type="subcellular location">
    <subcellularLocation>
        <location evidence="2">Cell membrane</location>
        <topology evidence="2">Single-pass membrane protein</topology>
    </subcellularLocation>
</comment>
<evidence type="ECO:0000256" key="9">
    <source>
        <dbReference type="ARBA" id="ARBA00023136"/>
    </source>
</evidence>
<evidence type="ECO:0000256" key="1">
    <source>
        <dbReference type="ARBA" id="ARBA00002254"/>
    </source>
</evidence>
<gene>
    <name evidence="11" type="ORF">XD66_1117</name>
</gene>
<comment type="similarity">
    <text evidence="3 10">Belongs to the FliL family.</text>
</comment>
<sequence length="167" mass="18588">MPQEITGEESPRKQTGKGVMIDQRVLLLGFVAVAVCAVLTLLTVFFAIRNMGQTENQTSARGNSAVTQVGPLFEAGEFTTNLAPGGEKKLIKVKVVFELSNKDVEKEVKEKLPVLSDKIILFLNSKTDQELRAENRSQIKEEILKGLNDYLQTGKIRNIYFSDLVMQ</sequence>
<dbReference type="GO" id="GO:0009425">
    <property type="term" value="C:bacterial-type flagellum basal body"/>
    <property type="evidence" value="ECO:0007669"/>
    <property type="project" value="InterPro"/>
</dbReference>
<reference evidence="12" key="1">
    <citation type="journal article" date="2015" name="MBio">
        <title>Genome-Resolved Metagenomic Analysis Reveals Roles for Candidate Phyla and Other Microbial Community Members in Biogeochemical Transformations in Oil Reservoirs.</title>
        <authorList>
            <person name="Hu P."/>
            <person name="Tom L."/>
            <person name="Singh A."/>
            <person name="Thomas B.C."/>
            <person name="Baker B.J."/>
            <person name="Piceno Y.M."/>
            <person name="Andersen G.L."/>
            <person name="Banfield J.F."/>
        </authorList>
    </citation>
    <scope>NUCLEOTIDE SEQUENCE [LARGE SCALE GENOMIC DNA]</scope>
</reference>
<keyword evidence="6 10" id="KW-0812">Transmembrane</keyword>
<evidence type="ECO:0000256" key="10">
    <source>
        <dbReference type="RuleBase" id="RU364125"/>
    </source>
</evidence>
<dbReference type="Pfam" id="PF03748">
    <property type="entry name" value="FliL"/>
    <property type="match status" value="1"/>
</dbReference>
<keyword evidence="8 10" id="KW-1133">Transmembrane helix</keyword>
<evidence type="ECO:0000256" key="8">
    <source>
        <dbReference type="ARBA" id="ARBA00022989"/>
    </source>
</evidence>
<keyword evidence="4 10" id="KW-1003">Cell membrane</keyword>
<keyword evidence="11" id="KW-0966">Cell projection</keyword>
<keyword evidence="11" id="KW-0969">Cilium</keyword>
<organism evidence="11 12">
    <name type="scientific">Thermacetogenium phaeum</name>
    <dbReference type="NCBI Taxonomy" id="85874"/>
    <lineage>
        <taxon>Bacteria</taxon>
        <taxon>Bacillati</taxon>
        <taxon>Bacillota</taxon>
        <taxon>Clostridia</taxon>
        <taxon>Thermoanaerobacterales</taxon>
        <taxon>Thermoanaerobacteraceae</taxon>
        <taxon>Thermacetogenium</taxon>
    </lineage>
</organism>
<dbReference type="AlphaFoldDB" id="A0A117LB77"/>
<dbReference type="Proteomes" id="UP000053326">
    <property type="component" value="Unassembled WGS sequence"/>
</dbReference>
<comment type="function">
    <text evidence="1 10">Controls the rotational direction of flagella during chemotaxis.</text>
</comment>
<keyword evidence="7 10" id="KW-0283">Flagellar rotation</keyword>
<dbReference type="GO" id="GO:0071978">
    <property type="term" value="P:bacterial-type flagellum-dependent swarming motility"/>
    <property type="evidence" value="ECO:0007669"/>
    <property type="project" value="TreeGrafter"/>
</dbReference>
<dbReference type="PANTHER" id="PTHR35091">
    <property type="entry name" value="FLAGELLAR PROTEIN FLIL"/>
    <property type="match status" value="1"/>
</dbReference>
<protein>
    <recommendedName>
        <fullName evidence="10">Flagellar protein FliL</fullName>
    </recommendedName>
</protein>
<dbReference type="EMBL" id="LGFO01000148">
    <property type="protein sequence ID" value="KUK36175.1"/>
    <property type="molecule type" value="Genomic_DNA"/>
</dbReference>
<keyword evidence="11" id="KW-0282">Flagellum</keyword>
<evidence type="ECO:0000256" key="6">
    <source>
        <dbReference type="ARBA" id="ARBA00022692"/>
    </source>
</evidence>
<dbReference type="InterPro" id="IPR005503">
    <property type="entry name" value="FliL"/>
</dbReference>
<dbReference type="GO" id="GO:0005886">
    <property type="term" value="C:plasma membrane"/>
    <property type="evidence" value="ECO:0007669"/>
    <property type="project" value="UniProtKB-SubCell"/>
</dbReference>
<evidence type="ECO:0000256" key="2">
    <source>
        <dbReference type="ARBA" id="ARBA00004162"/>
    </source>
</evidence>
<comment type="caution">
    <text evidence="11">The sequence shown here is derived from an EMBL/GenBank/DDBJ whole genome shotgun (WGS) entry which is preliminary data.</text>
</comment>
<evidence type="ECO:0000256" key="3">
    <source>
        <dbReference type="ARBA" id="ARBA00008281"/>
    </source>
</evidence>
<dbReference type="PANTHER" id="PTHR35091:SF2">
    <property type="entry name" value="FLAGELLAR PROTEIN FLIL"/>
    <property type="match status" value="1"/>
</dbReference>
<keyword evidence="5 10" id="KW-0145">Chemotaxis</keyword>
<evidence type="ECO:0000313" key="12">
    <source>
        <dbReference type="Proteomes" id="UP000053326"/>
    </source>
</evidence>